<evidence type="ECO:0000313" key="2">
    <source>
        <dbReference type="EMBL" id="KAG8186029.1"/>
    </source>
</evidence>
<sequence length="352" mass="39871">MQPADVSVFKPLKSGWKKTVRDWLSQPQNINSVLTKSTFCPLLSTLLQENALPQTIKNGFRKCGLYPFDPSAVDYSKCLQNAIENLPVNQTKVCTDKFPSTYYEIAEKVIQSIAPNLSSKDINSDAVIEEIRKAKSAQSPLTVPGMNEENDAEEIELSVNTALAIEPGVYEVDANGILTATNIIEVEESLPGPSGISNFVEDASEIDYQDNINGDISLVTKQSQSSEDFQRYQHTVSPVVDNHLFYPKPIESKKKRTTEKAPSAISSANWRKFITDKENEKQKKKLAIAKRKEERQQRKKAIELKKKTERKKMKSRSQPRESDGQEDTSDNHDDDIKKTRMLHSVRYSFRKR</sequence>
<dbReference type="EMBL" id="JAFNEN010000316">
    <property type="protein sequence ID" value="KAG8186029.1"/>
    <property type="molecule type" value="Genomic_DNA"/>
</dbReference>
<name>A0AAV6UPC2_9ARAC</name>
<proteinExistence type="predicted"/>
<dbReference type="Proteomes" id="UP000827092">
    <property type="component" value="Unassembled WGS sequence"/>
</dbReference>
<feature type="compositionally biased region" description="Basic and acidic residues" evidence="1">
    <location>
        <begin position="318"/>
        <end position="338"/>
    </location>
</feature>
<feature type="compositionally biased region" description="Basic and acidic residues" evidence="1">
    <location>
        <begin position="290"/>
        <end position="306"/>
    </location>
</feature>
<accession>A0AAV6UPC2</accession>
<reference evidence="2 3" key="1">
    <citation type="journal article" date="2022" name="Nat. Ecol. Evol.">
        <title>A masculinizing supergene underlies an exaggerated male reproductive morph in a spider.</title>
        <authorList>
            <person name="Hendrickx F."/>
            <person name="De Corte Z."/>
            <person name="Sonet G."/>
            <person name="Van Belleghem S.M."/>
            <person name="Kostlbacher S."/>
            <person name="Vangestel C."/>
        </authorList>
    </citation>
    <scope>NUCLEOTIDE SEQUENCE [LARGE SCALE GENOMIC DNA]</scope>
    <source>
        <strain evidence="2">W744_W776</strain>
    </source>
</reference>
<keyword evidence="3" id="KW-1185">Reference proteome</keyword>
<organism evidence="2 3">
    <name type="scientific">Oedothorax gibbosus</name>
    <dbReference type="NCBI Taxonomy" id="931172"/>
    <lineage>
        <taxon>Eukaryota</taxon>
        <taxon>Metazoa</taxon>
        <taxon>Ecdysozoa</taxon>
        <taxon>Arthropoda</taxon>
        <taxon>Chelicerata</taxon>
        <taxon>Arachnida</taxon>
        <taxon>Araneae</taxon>
        <taxon>Araneomorphae</taxon>
        <taxon>Entelegynae</taxon>
        <taxon>Araneoidea</taxon>
        <taxon>Linyphiidae</taxon>
        <taxon>Erigoninae</taxon>
        <taxon>Oedothorax</taxon>
    </lineage>
</organism>
<evidence type="ECO:0000313" key="3">
    <source>
        <dbReference type="Proteomes" id="UP000827092"/>
    </source>
</evidence>
<feature type="compositionally biased region" description="Basic residues" evidence="1">
    <location>
        <begin position="307"/>
        <end position="317"/>
    </location>
</feature>
<feature type="compositionally biased region" description="Basic residues" evidence="1">
    <location>
        <begin position="339"/>
        <end position="352"/>
    </location>
</feature>
<feature type="region of interest" description="Disordered" evidence="1">
    <location>
        <begin position="276"/>
        <end position="352"/>
    </location>
</feature>
<gene>
    <name evidence="2" type="ORF">JTE90_004449</name>
</gene>
<evidence type="ECO:0000256" key="1">
    <source>
        <dbReference type="SAM" id="MobiDB-lite"/>
    </source>
</evidence>
<dbReference type="AlphaFoldDB" id="A0AAV6UPC2"/>
<comment type="caution">
    <text evidence="2">The sequence shown here is derived from an EMBL/GenBank/DDBJ whole genome shotgun (WGS) entry which is preliminary data.</text>
</comment>
<protein>
    <submittedName>
        <fullName evidence="2">Uncharacterized protein</fullName>
    </submittedName>
</protein>